<accession>A0AAD0P5M4</accession>
<reference evidence="2 3" key="1">
    <citation type="submission" date="2017-06" db="EMBL/GenBank/DDBJ databases">
        <title>Complete genome sequence of Paenibacillus odorifer CBA7130.</title>
        <authorList>
            <person name="Nam Y.-D."/>
            <person name="Kang J."/>
            <person name="Chung W.-H."/>
        </authorList>
    </citation>
    <scope>NUCLEOTIDE SEQUENCE [LARGE SCALE GENOMIC DNA]</scope>
    <source>
        <strain evidence="2 3">CBA7130</strain>
    </source>
</reference>
<organism evidence="2 3">
    <name type="scientific">Paenibacillus odorifer</name>
    <dbReference type="NCBI Taxonomy" id="189426"/>
    <lineage>
        <taxon>Bacteria</taxon>
        <taxon>Bacillati</taxon>
        <taxon>Bacillota</taxon>
        <taxon>Bacilli</taxon>
        <taxon>Bacillales</taxon>
        <taxon>Paenibacillaceae</taxon>
        <taxon>Paenibacillus</taxon>
    </lineage>
</organism>
<feature type="transmembrane region" description="Helical" evidence="1">
    <location>
        <begin position="37"/>
        <end position="57"/>
    </location>
</feature>
<sequence>MPQGTGLGIMNTILELQSFYRENLTNRKLMTTRKIRSVMYLSLLLVILGVISCVISTVISIDFWSFLGILFFVLSISIFLFALRSSKKHVLLTLPEYSPLVKDRLMSFEEEIFLAYRIDRFEQELIEKHIKPTYIQSLIEHLDSKSETIKSNKWFPISVSVVVFFPLWSEYVGKQISIDSFNLIPMSIIGLFIVLFAIGFNSFLKGMLWSEALHYDQLTRILKIVLSSEVYLNSQVEN</sequence>
<dbReference type="AlphaFoldDB" id="A0AAD0P5M4"/>
<gene>
    <name evidence="2" type="ORF">CD191_22460</name>
</gene>
<keyword evidence="1" id="KW-1133">Transmembrane helix</keyword>
<name>A0AAD0P5M4_9BACL</name>
<dbReference type="Proteomes" id="UP000249163">
    <property type="component" value="Chromosome"/>
</dbReference>
<feature type="transmembrane region" description="Helical" evidence="1">
    <location>
        <begin position="183"/>
        <end position="204"/>
    </location>
</feature>
<evidence type="ECO:0000313" key="3">
    <source>
        <dbReference type="Proteomes" id="UP000249163"/>
    </source>
</evidence>
<protein>
    <submittedName>
        <fullName evidence="2">Uncharacterized protein</fullName>
    </submittedName>
</protein>
<dbReference type="RefSeq" id="WP_111505187.1">
    <property type="nucleotide sequence ID" value="NZ_CP021965.1"/>
</dbReference>
<proteinExistence type="predicted"/>
<feature type="transmembrane region" description="Helical" evidence="1">
    <location>
        <begin position="63"/>
        <end position="83"/>
    </location>
</feature>
<keyword evidence="1" id="KW-0812">Transmembrane</keyword>
<feature type="transmembrane region" description="Helical" evidence="1">
    <location>
        <begin position="154"/>
        <end position="171"/>
    </location>
</feature>
<evidence type="ECO:0000313" key="2">
    <source>
        <dbReference type="EMBL" id="AWV35175.1"/>
    </source>
</evidence>
<evidence type="ECO:0000256" key="1">
    <source>
        <dbReference type="SAM" id="Phobius"/>
    </source>
</evidence>
<keyword evidence="1" id="KW-0472">Membrane</keyword>
<dbReference type="EMBL" id="CP021965">
    <property type="protein sequence ID" value="AWV35175.1"/>
    <property type="molecule type" value="Genomic_DNA"/>
</dbReference>